<reference evidence="1" key="1">
    <citation type="submission" date="2014-09" db="EMBL/GenBank/DDBJ databases">
        <authorList>
            <person name="Magalhaes I.L.F."/>
            <person name="Oliveira U."/>
            <person name="Santos F.R."/>
            <person name="Vidigal T.H.D.A."/>
            <person name="Brescovit A.D."/>
            <person name="Santos A.J."/>
        </authorList>
    </citation>
    <scope>NUCLEOTIDE SEQUENCE</scope>
    <source>
        <tissue evidence="1">Shoot tissue taken approximately 20 cm above the soil surface</tissue>
    </source>
</reference>
<protein>
    <submittedName>
        <fullName evidence="1">Uncharacterized protein</fullName>
    </submittedName>
</protein>
<accession>A0A0A9H573</accession>
<dbReference type="EMBL" id="GBRH01167900">
    <property type="protein sequence ID" value="JAE29996.1"/>
    <property type="molecule type" value="Transcribed_RNA"/>
</dbReference>
<name>A0A0A9H573_ARUDO</name>
<reference evidence="1" key="2">
    <citation type="journal article" date="2015" name="Data Brief">
        <title>Shoot transcriptome of the giant reed, Arundo donax.</title>
        <authorList>
            <person name="Barrero R.A."/>
            <person name="Guerrero F.D."/>
            <person name="Moolhuijzen P."/>
            <person name="Goolsby J.A."/>
            <person name="Tidwell J."/>
            <person name="Bellgard S.E."/>
            <person name="Bellgard M.I."/>
        </authorList>
    </citation>
    <scope>NUCLEOTIDE SEQUENCE</scope>
    <source>
        <tissue evidence="1">Shoot tissue taken approximately 20 cm above the soil surface</tissue>
    </source>
</reference>
<dbReference type="AlphaFoldDB" id="A0A0A9H573"/>
<evidence type="ECO:0000313" key="1">
    <source>
        <dbReference type="EMBL" id="JAE29996.1"/>
    </source>
</evidence>
<sequence length="46" mass="5146">MRKRLTAIVLMGGYRYFRCRSTCCMEGGNDILQSRNMSGQNLGTVG</sequence>
<organism evidence="1">
    <name type="scientific">Arundo donax</name>
    <name type="common">Giant reed</name>
    <name type="synonym">Donax arundinaceus</name>
    <dbReference type="NCBI Taxonomy" id="35708"/>
    <lineage>
        <taxon>Eukaryota</taxon>
        <taxon>Viridiplantae</taxon>
        <taxon>Streptophyta</taxon>
        <taxon>Embryophyta</taxon>
        <taxon>Tracheophyta</taxon>
        <taxon>Spermatophyta</taxon>
        <taxon>Magnoliopsida</taxon>
        <taxon>Liliopsida</taxon>
        <taxon>Poales</taxon>
        <taxon>Poaceae</taxon>
        <taxon>PACMAD clade</taxon>
        <taxon>Arundinoideae</taxon>
        <taxon>Arundineae</taxon>
        <taxon>Arundo</taxon>
    </lineage>
</organism>
<proteinExistence type="predicted"/>